<dbReference type="KEGG" id="pmet:G4Y79_19120"/>
<dbReference type="InterPro" id="IPR025302">
    <property type="entry name" value="DrrA1/2-like_C"/>
</dbReference>
<evidence type="ECO:0000256" key="3">
    <source>
        <dbReference type="ARBA" id="ARBA00022741"/>
    </source>
</evidence>
<protein>
    <submittedName>
        <fullName evidence="6">ATP-binding cassette domain-containing protein</fullName>
    </submittedName>
</protein>
<dbReference type="PROSITE" id="PS00211">
    <property type="entry name" value="ABC_TRANSPORTER_1"/>
    <property type="match status" value="1"/>
</dbReference>
<dbReference type="Pfam" id="PF00005">
    <property type="entry name" value="ABC_tran"/>
    <property type="match status" value="1"/>
</dbReference>
<organism evidence="6 7">
    <name type="scientific">Phototrophicus methaneseepsis</name>
    <dbReference type="NCBI Taxonomy" id="2710758"/>
    <lineage>
        <taxon>Bacteria</taxon>
        <taxon>Bacillati</taxon>
        <taxon>Chloroflexota</taxon>
        <taxon>Candidatus Thermofontia</taxon>
        <taxon>Phototrophicales</taxon>
        <taxon>Phototrophicaceae</taxon>
        <taxon>Phototrophicus</taxon>
    </lineage>
</organism>
<dbReference type="SMART" id="SM00382">
    <property type="entry name" value="AAA"/>
    <property type="match status" value="1"/>
</dbReference>
<proteinExistence type="inferred from homology"/>
<keyword evidence="2" id="KW-0813">Transport</keyword>
<evidence type="ECO:0000256" key="4">
    <source>
        <dbReference type="ARBA" id="ARBA00022840"/>
    </source>
</evidence>
<dbReference type="RefSeq" id="WP_195169852.1">
    <property type="nucleotide sequence ID" value="NZ_CP062983.1"/>
</dbReference>
<gene>
    <name evidence="6" type="ORF">G4Y79_19120</name>
</gene>
<evidence type="ECO:0000313" key="7">
    <source>
        <dbReference type="Proteomes" id="UP000594468"/>
    </source>
</evidence>
<feature type="domain" description="ABC transporter" evidence="5">
    <location>
        <begin position="6"/>
        <end position="233"/>
    </location>
</feature>
<dbReference type="AlphaFoldDB" id="A0A7S8IDQ3"/>
<evidence type="ECO:0000256" key="1">
    <source>
        <dbReference type="ARBA" id="ARBA00005417"/>
    </source>
</evidence>
<dbReference type="InterPro" id="IPR003593">
    <property type="entry name" value="AAA+_ATPase"/>
</dbReference>
<dbReference type="Gene3D" id="3.40.50.300">
    <property type="entry name" value="P-loop containing nucleotide triphosphate hydrolases"/>
    <property type="match status" value="1"/>
</dbReference>
<dbReference type="InterPro" id="IPR003439">
    <property type="entry name" value="ABC_transporter-like_ATP-bd"/>
</dbReference>
<evidence type="ECO:0000256" key="2">
    <source>
        <dbReference type="ARBA" id="ARBA00022448"/>
    </source>
</evidence>
<dbReference type="EMBL" id="CP062983">
    <property type="protein sequence ID" value="QPC81781.1"/>
    <property type="molecule type" value="Genomic_DNA"/>
</dbReference>
<dbReference type="GO" id="GO:0016887">
    <property type="term" value="F:ATP hydrolysis activity"/>
    <property type="evidence" value="ECO:0007669"/>
    <property type="project" value="InterPro"/>
</dbReference>
<keyword evidence="3" id="KW-0547">Nucleotide-binding</keyword>
<dbReference type="PROSITE" id="PS50893">
    <property type="entry name" value="ABC_TRANSPORTER_2"/>
    <property type="match status" value="1"/>
</dbReference>
<sequence>MGSPAIIVEGVTKSYGDFRAVDHLSFDVQSGEIFALLGPNGAGKSTMIRMILDIIKPDQGKIAVLGGNIDAARKNRIGYLPEERGLYTGVPVIEMMGYLGRLKGLSRSQARSHAMQLLERLDLAEHATNKVSELSKGMQQKVQFAVTVMHHPELIIIDEPFSGLDPVNRLVIKELLVDFRNEGGAIVMSTHQMNQVEEMADRMLMISHGQQKLYGQVDAVKEQYAKHAIIVEGRGDWASLPGIASVEKIGNGRNGTVMLNLEPDMTNDRVLAAIAQNNALQIDRFERAVPSLDEVFIQVAGESAHIDQRTS</sequence>
<comment type="similarity">
    <text evidence="1">Belongs to the ABC transporter superfamily.</text>
</comment>
<evidence type="ECO:0000259" key="5">
    <source>
        <dbReference type="PROSITE" id="PS50893"/>
    </source>
</evidence>
<dbReference type="InterPro" id="IPR027417">
    <property type="entry name" value="P-loop_NTPase"/>
</dbReference>
<dbReference type="InterPro" id="IPR017871">
    <property type="entry name" value="ABC_transporter-like_CS"/>
</dbReference>
<dbReference type="SUPFAM" id="SSF52540">
    <property type="entry name" value="P-loop containing nucleoside triphosphate hydrolases"/>
    <property type="match status" value="1"/>
</dbReference>
<keyword evidence="4 6" id="KW-0067">ATP-binding</keyword>
<dbReference type="Pfam" id="PF13732">
    <property type="entry name" value="DrrA1-3_C"/>
    <property type="match status" value="1"/>
</dbReference>
<dbReference type="Proteomes" id="UP000594468">
    <property type="component" value="Chromosome"/>
</dbReference>
<evidence type="ECO:0000313" key="6">
    <source>
        <dbReference type="EMBL" id="QPC81781.1"/>
    </source>
</evidence>
<accession>A0A7S8IDQ3</accession>
<name>A0A7S8IDQ3_9CHLR</name>
<reference evidence="6 7" key="1">
    <citation type="submission" date="2020-02" db="EMBL/GenBank/DDBJ databases">
        <authorList>
            <person name="Zheng R.K."/>
            <person name="Sun C.M."/>
        </authorList>
    </citation>
    <scope>NUCLEOTIDE SEQUENCE [LARGE SCALE GENOMIC DNA]</scope>
    <source>
        <strain evidence="7">rifampicinis</strain>
    </source>
</reference>
<dbReference type="PANTHER" id="PTHR42711">
    <property type="entry name" value="ABC TRANSPORTER ATP-BINDING PROTEIN"/>
    <property type="match status" value="1"/>
</dbReference>
<dbReference type="InterPro" id="IPR050763">
    <property type="entry name" value="ABC_transporter_ATP-binding"/>
</dbReference>
<keyword evidence="7" id="KW-1185">Reference proteome</keyword>
<dbReference type="GO" id="GO:0005524">
    <property type="term" value="F:ATP binding"/>
    <property type="evidence" value="ECO:0007669"/>
    <property type="project" value="UniProtKB-KW"/>
</dbReference>
<dbReference type="PANTHER" id="PTHR42711:SF5">
    <property type="entry name" value="ABC TRANSPORTER ATP-BINDING PROTEIN NATA"/>
    <property type="match status" value="1"/>
</dbReference>